<proteinExistence type="predicted"/>
<comment type="caution">
    <text evidence="1">The sequence shown here is derived from an EMBL/GenBank/DDBJ whole genome shotgun (WGS) entry which is preliminary data.</text>
</comment>
<reference evidence="1 2" key="1">
    <citation type="submission" date="2016-12" db="EMBL/GenBank/DDBJ databases">
        <title>The new phylogeny of genus Mycobacterium.</title>
        <authorList>
            <person name="Tortoli E."/>
            <person name="Trovato A."/>
            <person name="Cirillo D.M."/>
        </authorList>
    </citation>
    <scope>NUCLEOTIDE SEQUENCE [LARGE SCALE GENOMIC DNA]</scope>
    <source>
        <strain evidence="1 2">DSM 45130</strain>
    </source>
</reference>
<dbReference type="OrthoDB" id="4763538at2"/>
<keyword evidence="2" id="KW-1185">Reference proteome</keyword>
<evidence type="ECO:0000313" key="2">
    <source>
        <dbReference type="Proteomes" id="UP000192801"/>
    </source>
</evidence>
<dbReference type="RefSeq" id="WP_083029875.1">
    <property type="nucleotide sequence ID" value="NZ_AP022618.1"/>
</dbReference>
<gene>
    <name evidence="1" type="ORF">BST26_06160</name>
</gene>
<dbReference type="AlphaFoldDB" id="A0A1X0DIL9"/>
<dbReference type="STRING" id="444597.BST26_06160"/>
<dbReference type="Proteomes" id="UP000192801">
    <property type="component" value="Unassembled WGS sequence"/>
</dbReference>
<dbReference type="EMBL" id="MVHS01000009">
    <property type="protein sequence ID" value="ORA72205.1"/>
    <property type="molecule type" value="Genomic_DNA"/>
</dbReference>
<dbReference type="PROSITE" id="PS51257">
    <property type="entry name" value="PROKAR_LIPOPROTEIN"/>
    <property type="match status" value="1"/>
</dbReference>
<organism evidence="1 2">
    <name type="scientific">Mycolicibacterium insubricum</name>
    <dbReference type="NCBI Taxonomy" id="444597"/>
    <lineage>
        <taxon>Bacteria</taxon>
        <taxon>Bacillati</taxon>
        <taxon>Actinomycetota</taxon>
        <taxon>Actinomycetes</taxon>
        <taxon>Mycobacteriales</taxon>
        <taxon>Mycobacteriaceae</taxon>
        <taxon>Mycolicibacterium</taxon>
    </lineage>
</organism>
<name>A0A1X0DIL9_9MYCO</name>
<sequence length="552" mass="57427">MNRRAVVPIVAVVALVVSSCGLLHRDDNAAPAPTSTSGSAPDGALARFTADVDGVHVEVTPAAADRDRGLTIEPVDATIPTVETRLASTSAISITLDGGAGQPSAPLKVQFDLSDRPDLTAAITDKARPVLESVSATNPDQRDMFTATWDPGTKTVAAEVTHLTNFWLSVFNVFSAIETGIGKAFEFVRGTTDSPCREHSELSLNGTDYVLTTVTPGAVAGCLADDNGAVAIDFTNATGGFYTISVAPGDIGGAWVVTQALSMADSAGSLVAAATPNSKGVLAGRSAGRLTLNSGITEGDVRLQPQPQGILTKSLLSGVGMLGLDLGPLENIPETWDCFATITNTTKLDGSASTAEMVSGIGGISQCLVTHAKVKGGDDIRMAALHRLGVAVDLLTELPAQLGDFIAVGLQQAAGDSVLDFRLRTAVPTPTETPTSQPPAPESTVIDRVDVSTWAYDRIEGDNYKADNNGGKSVAIYWKSYAGEKQIRSGCTSTLEVTGPGFAKTVNGSGCDSYNPGTYVKVKSPGTYTATIRVHQDGQPDFVAERNFTIQR</sequence>
<protein>
    <submittedName>
        <fullName evidence="1">Uncharacterized protein</fullName>
    </submittedName>
</protein>
<evidence type="ECO:0000313" key="1">
    <source>
        <dbReference type="EMBL" id="ORA72205.1"/>
    </source>
</evidence>
<accession>A0A1X0DIL9</accession>